<dbReference type="InterPro" id="IPR002933">
    <property type="entry name" value="Peptidase_M20"/>
</dbReference>
<sequence length="396" mass="41930">MNLSDVKKRAFEAIDSEKDVIFRLSRYINLHPETAYKEEKAATALKDFLSERGFEIHSPAGGISTAFTADFDLAESGSSELSGGESPVPVALIAEYDALEGLGHGCGHNLIAAAAASAAIGTADALKAAGASGVEQPAFRVIGSPAEEVMTEPAGKTRLIEAGVFRNVGAALMFHPWTETGVARKDLGCTAYRIVYQGRPAHAAADPWNGLNALDAAIGFYNSISMLRQQLPSGFKLHCILPEAGSVLNIIPEKAVVEVMLRSTELEELKAFGKRIIDCAEASASATGCSIEINLMADLKPILFNEKLFSLASENTLLLGEGLLPLPVWEASSDFGDVSRMIPSLSLLYATHGSDICWHSTDVARLSGKADANDAMLRASKILAATALDLILGKAL</sequence>
<proteinExistence type="inferred from homology"/>
<evidence type="ECO:0000259" key="3">
    <source>
        <dbReference type="Pfam" id="PF07687"/>
    </source>
</evidence>
<gene>
    <name evidence="4" type="ORF">PQJ61_05785</name>
</gene>
<protein>
    <recommendedName>
        <fullName evidence="2">Peptidase M20 domain-containing protein 2</fullName>
    </recommendedName>
</protein>
<comment type="caution">
    <text evidence="4">The sequence shown here is derived from an EMBL/GenBank/DDBJ whole genome shotgun (WGS) entry which is preliminary data.</text>
</comment>
<organism evidence="4 5">
    <name type="scientific">Candidatus Thalassospirochaeta sargassi</name>
    <dbReference type="NCBI Taxonomy" id="3119039"/>
    <lineage>
        <taxon>Bacteria</taxon>
        <taxon>Pseudomonadati</taxon>
        <taxon>Spirochaetota</taxon>
        <taxon>Spirochaetia</taxon>
        <taxon>Spirochaetales</taxon>
        <taxon>Spirochaetaceae</taxon>
        <taxon>Candidatus Thalassospirochaeta</taxon>
    </lineage>
</organism>
<dbReference type="AlphaFoldDB" id="A0AAJ1IBJ4"/>
<dbReference type="SUPFAM" id="SSF53187">
    <property type="entry name" value="Zn-dependent exopeptidases"/>
    <property type="match status" value="1"/>
</dbReference>
<dbReference type="InterPro" id="IPR017144">
    <property type="entry name" value="Xaa-Arg_dipeptidase"/>
</dbReference>
<dbReference type="InterPro" id="IPR036264">
    <property type="entry name" value="Bact_exopeptidase_dim_dom"/>
</dbReference>
<keyword evidence="1" id="KW-0378">Hydrolase</keyword>
<evidence type="ECO:0000313" key="5">
    <source>
        <dbReference type="Proteomes" id="UP001221217"/>
    </source>
</evidence>
<dbReference type="PANTHER" id="PTHR30575">
    <property type="entry name" value="PEPTIDASE M20"/>
    <property type="match status" value="1"/>
</dbReference>
<dbReference type="PANTHER" id="PTHR30575:SF3">
    <property type="entry name" value="PEPTIDASE M20 DIMERISATION DOMAIN-CONTAINING PROTEIN"/>
    <property type="match status" value="1"/>
</dbReference>
<dbReference type="SUPFAM" id="SSF55031">
    <property type="entry name" value="Bacterial exopeptidase dimerisation domain"/>
    <property type="match status" value="1"/>
</dbReference>
<dbReference type="GO" id="GO:0005737">
    <property type="term" value="C:cytoplasm"/>
    <property type="evidence" value="ECO:0007669"/>
    <property type="project" value="TreeGrafter"/>
</dbReference>
<reference evidence="4 5" key="1">
    <citation type="submission" date="2022-12" db="EMBL/GenBank/DDBJ databases">
        <title>Metagenome assembled genome from gulf of manar.</title>
        <authorList>
            <person name="Kohli P."/>
            <person name="Pk S."/>
            <person name="Venkata Ramana C."/>
            <person name="Sasikala C."/>
        </authorList>
    </citation>
    <scope>NUCLEOTIDE SEQUENCE [LARGE SCALE GENOMIC DNA]</scope>
    <source>
        <strain evidence="4">JB008</strain>
    </source>
</reference>
<evidence type="ECO:0000256" key="2">
    <source>
        <dbReference type="PIRNR" id="PIRNR037226"/>
    </source>
</evidence>
<dbReference type="InterPro" id="IPR011650">
    <property type="entry name" value="Peptidase_M20_dimer"/>
</dbReference>
<dbReference type="PIRSF" id="PIRSF037226">
    <property type="entry name" value="Amidohydrolase_ACY1L2_prd"/>
    <property type="match status" value="1"/>
</dbReference>
<dbReference type="GO" id="GO:0071713">
    <property type="term" value="F:para-aminobenzoyl-glutamate hydrolase activity"/>
    <property type="evidence" value="ECO:0007669"/>
    <property type="project" value="TreeGrafter"/>
</dbReference>
<dbReference type="Pfam" id="PF01546">
    <property type="entry name" value="Peptidase_M20"/>
    <property type="match status" value="1"/>
</dbReference>
<feature type="domain" description="Peptidase M20 dimerisation" evidence="3">
    <location>
        <begin position="190"/>
        <end position="283"/>
    </location>
</feature>
<dbReference type="InterPro" id="IPR052030">
    <property type="entry name" value="Peptidase_M20/M20A_hydrolases"/>
</dbReference>
<evidence type="ECO:0000313" key="4">
    <source>
        <dbReference type="EMBL" id="MDC7226255.1"/>
    </source>
</evidence>
<dbReference type="Gene3D" id="3.40.630.10">
    <property type="entry name" value="Zn peptidases"/>
    <property type="match status" value="1"/>
</dbReference>
<name>A0AAJ1IBJ4_9SPIO</name>
<evidence type="ECO:0000256" key="1">
    <source>
        <dbReference type="ARBA" id="ARBA00022801"/>
    </source>
</evidence>
<comment type="similarity">
    <text evidence="2">Belongs to the peptidase M20A family.</text>
</comment>
<dbReference type="GO" id="GO:0016805">
    <property type="term" value="F:dipeptidase activity"/>
    <property type="evidence" value="ECO:0007669"/>
    <property type="project" value="InterPro"/>
</dbReference>
<dbReference type="GO" id="GO:0046657">
    <property type="term" value="P:folic acid catabolic process"/>
    <property type="evidence" value="ECO:0007669"/>
    <property type="project" value="TreeGrafter"/>
</dbReference>
<dbReference type="Pfam" id="PF07687">
    <property type="entry name" value="M20_dimer"/>
    <property type="match status" value="1"/>
</dbReference>
<dbReference type="Proteomes" id="UP001221217">
    <property type="component" value="Unassembled WGS sequence"/>
</dbReference>
<dbReference type="Gene3D" id="3.30.70.360">
    <property type="match status" value="1"/>
</dbReference>
<dbReference type="FunFam" id="3.30.70.360:FF:000004">
    <property type="entry name" value="Peptidase M20 domain-containing protein 2"/>
    <property type="match status" value="1"/>
</dbReference>
<accession>A0AAJ1IBJ4</accession>
<dbReference type="EMBL" id="JAQQAL010000011">
    <property type="protein sequence ID" value="MDC7226255.1"/>
    <property type="molecule type" value="Genomic_DNA"/>
</dbReference>